<dbReference type="AlphaFoldDB" id="A0A9E7ZN73"/>
<gene>
    <name evidence="2" type="ORF">NWE54_25490</name>
</gene>
<organism evidence="2">
    <name type="scientific">Bosea sp. NBC_00436</name>
    <dbReference type="NCBI Taxonomy" id="2969620"/>
    <lineage>
        <taxon>Bacteria</taxon>
        <taxon>Pseudomonadati</taxon>
        <taxon>Pseudomonadota</taxon>
        <taxon>Alphaproteobacteria</taxon>
        <taxon>Hyphomicrobiales</taxon>
        <taxon>Boseaceae</taxon>
        <taxon>Bosea</taxon>
    </lineage>
</organism>
<reference evidence="2" key="1">
    <citation type="submission" date="2022-08" db="EMBL/GenBank/DDBJ databases">
        <title>Complete Genome Sequences of 2 Bosea sp. soil isolates.</title>
        <authorList>
            <person name="Alvarez Arevalo M."/>
            <person name="Sterndorff E.B."/>
            <person name="Faurdal D."/>
            <person name="Joergensen T.S."/>
            <person name="Weber T."/>
        </authorList>
    </citation>
    <scope>NUCLEOTIDE SEQUENCE</scope>
    <source>
        <strain evidence="2">NBC_00436</strain>
    </source>
</reference>
<name>A0A9E7ZN73_9HYPH</name>
<evidence type="ECO:0000256" key="1">
    <source>
        <dbReference type="SAM" id="SignalP"/>
    </source>
</evidence>
<keyword evidence="1" id="KW-0732">Signal</keyword>
<proteinExistence type="predicted"/>
<dbReference type="EMBL" id="CP102774">
    <property type="protein sequence ID" value="UZF87064.1"/>
    <property type="molecule type" value="Genomic_DNA"/>
</dbReference>
<sequence length="110" mass="11975">MRKFLMLAALGVGVALAAPASASEQLPAAMAQRLDKQAAEYTWSAAAERRHMIMRETMRQQRYGRGGYGPRGGHYGPRRGYYGPRGGYYGPGGGRQYMGTPGYGGPPVYR</sequence>
<protein>
    <submittedName>
        <fullName evidence="2">Uncharacterized protein</fullName>
    </submittedName>
</protein>
<accession>A0A9E7ZN73</accession>
<evidence type="ECO:0000313" key="2">
    <source>
        <dbReference type="EMBL" id="UZF87064.1"/>
    </source>
</evidence>
<feature type="chain" id="PRO_5038432569" evidence="1">
    <location>
        <begin position="23"/>
        <end position="110"/>
    </location>
</feature>
<feature type="signal peptide" evidence="1">
    <location>
        <begin position="1"/>
        <end position="22"/>
    </location>
</feature>